<accession>A0A0J1HII2</accession>
<evidence type="ECO:0000259" key="3">
    <source>
        <dbReference type="PROSITE" id="PS51084"/>
    </source>
</evidence>
<dbReference type="GO" id="GO:0016787">
    <property type="term" value="F:hydrolase activity"/>
    <property type="evidence" value="ECO:0007669"/>
    <property type="project" value="UniProtKB-KW"/>
</dbReference>
<sequence length="156" mass="17450">MSCIFCEIVAGNAPCHKVWEDEDHLAFLSIFPNTKGFTVVIPKAHHGSYAFEQSDEVLSKLVLATKQVARLLDKSFENVARTGMFFEGYGVDHLHSKLFPMHGTGNDSRFQPVESVSDKYFEQYEGYLSSHDSHRADDAELASVAAHIRQVAEKSV</sequence>
<keyword evidence="4" id="KW-0378">Hydrolase</keyword>
<comment type="caution">
    <text evidence="4">The sequence shown here is derived from an EMBL/GenBank/DDBJ whole genome shotgun (WGS) entry which is preliminary data.</text>
</comment>
<evidence type="ECO:0000256" key="2">
    <source>
        <dbReference type="PROSITE-ProRule" id="PRU00464"/>
    </source>
</evidence>
<dbReference type="PRINTS" id="PR00332">
    <property type="entry name" value="HISTRIAD"/>
</dbReference>
<dbReference type="InterPro" id="IPR001310">
    <property type="entry name" value="Histidine_triad_HIT"/>
</dbReference>
<evidence type="ECO:0000313" key="5">
    <source>
        <dbReference type="Proteomes" id="UP000035909"/>
    </source>
</evidence>
<dbReference type="InterPro" id="IPR036265">
    <property type="entry name" value="HIT-like_sf"/>
</dbReference>
<feature type="active site" description="Tele-AMP-histidine intermediate" evidence="1">
    <location>
        <position position="95"/>
    </location>
</feature>
<dbReference type="InterPro" id="IPR011146">
    <property type="entry name" value="HIT-like"/>
</dbReference>
<dbReference type="STRING" id="320778.ABT57_01345"/>
<dbReference type="EMBL" id="LDOU01000002">
    <property type="protein sequence ID" value="KLV11426.1"/>
    <property type="molecule type" value="Genomic_DNA"/>
</dbReference>
<name>A0A0J1HII2_9GAMM</name>
<dbReference type="PATRIC" id="fig|320778.3.peg.285"/>
<dbReference type="PANTHER" id="PTHR46648">
    <property type="entry name" value="HIT FAMILY PROTEIN 1"/>
    <property type="match status" value="1"/>
</dbReference>
<dbReference type="SUPFAM" id="SSF54197">
    <property type="entry name" value="HIT-like"/>
    <property type="match status" value="1"/>
</dbReference>
<dbReference type="PANTHER" id="PTHR46648:SF1">
    <property type="entry name" value="ADENOSINE 5'-MONOPHOSPHORAMIDASE HNT1"/>
    <property type="match status" value="1"/>
</dbReference>
<dbReference type="PROSITE" id="PS51084">
    <property type="entry name" value="HIT_2"/>
    <property type="match status" value="1"/>
</dbReference>
<protein>
    <submittedName>
        <fullName evidence="4">Diadenosine tetraphosphate hydrolase</fullName>
    </submittedName>
</protein>
<feature type="domain" description="HIT" evidence="3">
    <location>
        <begin position="4"/>
        <end position="110"/>
    </location>
</feature>
<dbReference type="RefSeq" id="WP_047883384.1">
    <property type="nucleotide sequence ID" value="NZ_CP071325.1"/>
</dbReference>
<proteinExistence type="predicted"/>
<gene>
    <name evidence="4" type="ORF">ABT57_01345</name>
</gene>
<evidence type="ECO:0000313" key="4">
    <source>
        <dbReference type="EMBL" id="KLV11426.1"/>
    </source>
</evidence>
<dbReference type="AlphaFoldDB" id="A0A0J1HII2"/>
<dbReference type="Pfam" id="PF01230">
    <property type="entry name" value="HIT"/>
    <property type="match status" value="1"/>
</dbReference>
<keyword evidence="5" id="KW-1185">Reference proteome</keyword>
<dbReference type="Proteomes" id="UP000035909">
    <property type="component" value="Unassembled WGS sequence"/>
</dbReference>
<dbReference type="GO" id="GO:0009117">
    <property type="term" value="P:nucleotide metabolic process"/>
    <property type="evidence" value="ECO:0007669"/>
    <property type="project" value="TreeGrafter"/>
</dbReference>
<comment type="caution">
    <text evidence="2">Lacks conserved residue(s) required for the propagation of feature annotation.</text>
</comment>
<dbReference type="Gene3D" id="3.30.428.10">
    <property type="entry name" value="HIT-like"/>
    <property type="match status" value="1"/>
</dbReference>
<organism evidence="4 5">
    <name type="scientific">Photobacterium ganghwense</name>
    <dbReference type="NCBI Taxonomy" id="320778"/>
    <lineage>
        <taxon>Bacteria</taxon>
        <taxon>Pseudomonadati</taxon>
        <taxon>Pseudomonadota</taxon>
        <taxon>Gammaproteobacteria</taxon>
        <taxon>Vibrionales</taxon>
        <taxon>Vibrionaceae</taxon>
        <taxon>Photobacterium</taxon>
    </lineage>
</organism>
<reference evidence="4 5" key="1">
    <citation type="submission" date="2015-05" db="EMBL/GenBank/DDBJ databases">
        <title>Photobacterium galathea sp. nov.</title>
        <authorList>
            <person name="Machado H."/>
            <person name="Gram L."/>
        </authorList>
    </citation>
    <scope>NUCLEOTIDE SEQUENCE [LARGE SCALE GENOMIC DNA]</scope>
    <source>
        <strain evidence="4 5">DSM 22954</strain>
    </source>
</reference>
<evidence type="ECO:0000256" key="1">
    <source>
        <dbReference type="PIRSR" id="PIRSR601310-1"/>
    </source>
</evidence>
<dbReference type="OrthoDB" id="9784774at2"/>